<dbReference type="RefSeq" id="WP_302110859.1">
    <property type="nucleotide sequence ID" value="NZ_JAUKTR010000006.1"/>
</dbReference>
<evidence type="ECO:0000313" key="2">
    <source>
        <dbReference type="EMBL" id="MDO1560428.1"/>
    </source>
</evidence>
<proteinExistence type="predicted"/>
<gene>
    <name evidence="2" type="ORF">Q0812_13415</name>
</gene>
<comment type="caution">
    <text evidence="2">The sequence shown here is derived from an EMBL/GenBank/DDBJ whole genome shotgun (WGS) entry which is preliminary data.</text>
</comment>
<evidence type="ECO:0000313" key="3">
    <source>
        <dbReference type="Proteomes" id="UP001169063"/>
    </source>
</evidence>
<evidence type="ECO:0000256" key="1">
    <source>
        <dbReference type="SAM" id="MobiDB-lite"/>
    </source>
</evidence>
<feature type="region of interest" description="Disordered" evidence="1">
    <location>
        <begin position="178"/>
        <end position="208"/>
    </location>
</feature>
<organism evidence="2 3">
    <name type="scientific">Peiella sedimenti</name>
    <dbReference type="NCBI Taxonomy" id="3061083"/>
    <lineage>
        <taxon>Bacteria</taxon>
        <taxon>Pseudomonadati</taxon>
        <taxon>Pseudomonadota</taxon>
        <taxon>Alphaproteobacteria</taxon>
        <taxon>Caulobacterales</taxon>
        <taxon>Caulobacteraceae</taxon>
        <taxon>Peiella</taxon>
    </lineage>
</organism>
<feature type="compositionally biased region" description="Gly residues" evidence="1">
    <location>
        <begin position="192"/>
        <end position="201"/>
    </location>
</feature>
<reference evidence="2" key="1">
    <citation type="submission" date="2023-07" db="EMBL/GenBank/DDBJ databases">
        <title>Brevundimonas soil sp. nov., isolated from the soil of chemical plant.</title>
        <authorList>
            <person name="Wu N."/>
        </authorList>
    </citation>
    <scope>NUCLEOTIDE SEQUENCE</scope>
    <source>
        <strain evidence="2">XZ-24</strain>
    </source>
</reference>
<name>A0ABT8SPF5_9CAUL</name>
<protein>
    <submittedName>
        <fullName evidence="2">Uncharacterized protein</fullName>
    </submittedName>
</protein>
<sequence length="208" mass="21856">MHADVIDAFKSGIGTGWHAVEIVYPGFTLRLCDGGQIEINGDDYLSEDDDYGSLGEVSTISDGETGEAKTVSITLKPPTEAALLALTDPAAQLSRVTIWFGAVDRETGLIVGDPDGVLVGYLNSDTIRLGDAREVDLEVVTADDYALEGQEGQNLSPAFLRSIDPTAAGLDHVTGVRQRDYWGGAPPSSGIRSGGGGGGRNGSQREQF</sequence>
<dbReference type="Proteomes" id="UP001169063">
    <property type="component" value="Unassembled WGS sequence"/>
</dbReference>
<keyword evidence="3" id="KW-1185">Reference proteome</keyword>
<accession>A0ABT8SPF5</accession>
<dbReference type="EMBL" id="JAUKTR010000006">
    <property type="protein sequence ID" value="MDO1560428.1"/>
    <property type="molecule type" value="Genomic_DNA"/>
</dbReference>